<sequence length="61" mass="5978">MEGKKIDSGAAGFIAAVASWLAWFCSSATTTAAASGDDDAAAAGVAAAAKHFSSVHAVKFC</sequence>
<evidence type="ECO:0000313" key="1">
    <source>
        <dbReference type="EMBL" id="KAG2597673.1"/>
    </source>
</evidence>
<gene>
    <name evidence="1" type="ORF">PVAP13_5KG235814</name>
</gene>
<organism evidence="1 2">
    <name type="scientific">Panicum virgatum</name>
    <name type="common">Blackwell switchgrass</name>
    <dbReference type="NCBI Taxonomy" id="38727"/>
    <lineage>
        <taxon>Eukaryota</taxon>
        <taxon>Viridiplantae</taxon>
        <taxon>Streptophyta</taxon>
        <taxon>Embryophyta</taxon>
        <taxon>Tracheophyta</taxon>
        <taxon>Spermatophyta</taxon>
        <taxon>Magnoliopsida</taxon>
        <taxon>Liliopsida</taxon>
        <taxon>Poales</taxon>
        <taxon>Poaceae</taxon>
        <taxon>PACMAD clade</taxon>
        <taxon>Panicoideae</taxon>
        <taxon>Panicodae</taxon>
        <taxon>Paniceae</taxon>
        <taxon>Panicinae</taxon>
        <taxon>Panicum</taxon>
        <taxon>Panicum sect. Hiantes</taxon>
    </lineage>
</organism>
<dbReference type="AlphaFoldDB" id="A0A8T0SL06"/>
<name>A0A8T0SL06_PANVG</name>
<proteinExistence type="predicted"/>
<comment type="caution">
    <text evidence="1">The sequence shown here is derived from an EMBL/GenBank/DDBJ whole genome shotgun (WGS) entry which is preliminary data.</text>
</comment>
<dbReference type="Proteomes" id="UP000823388">
    <property type="component" value="Chromosome 5K"/>
</dbReference>
<evidence type="ECO:0000313" key="2">
    <source>
        <dbReference type="Proteomes" id="UP000823388"/>
    </source>
</evidence>
<reference evidence="1" key="1">
    <citation type="submission" date="2020-05" db="EMBL/GenBank/DDBJ databases">
        <title>WGS assembly of Panicum virgatum.</title>
        <authorList>
            <person name="Lovell J.T."/>
            <person name="Jenkins J."/>
            <person name="Shu S."/>
            <person name="Juenger T.E."/>
            <person name="Schmutz J."/>
        </authorList>
    </citation>
    <scope>NUCLEOTIDE SEQUENCE</scope>
    <source>
        <strain evidence="1">AP13</strain>
    </source>
</reference>
<accession>A0A8T0SL06</accession>
<keyword evidence="2" id="KW-1185">Reference proteome</keyword>
<dbReference type="EMBL" id="CM029045">
    <property type="protein sequence ID" value="KAG2597673.1"/>
    <property type="molecule type" value="Genomic_DNA"/>
</dbReference>
<protein>
    <submittedName>
        <fullName evidence="1">Uncharacterized protein</fullName>
    </submittedName>
</protein>